<dbReference type="Pfam" id="PF01565">
    <property type="entry name" value="FAD_binding_4"/>
    <property type="match status" value="1"/>
</dbReference>
<dbReference type="PANTHER" id="PTHR42973">
    <property type="entry name" value="BINDING OXIDOREDUCTASE, PUTATIVE (AFU_ORTHOLOGUE AFUA_1G17690)-RELATED"/>
    <property type="match status" value="1"/>
</dbReference>
<feature type="domain" description="FAD-binding PCMH-type" evidence="5">
    <location>
        <begin position="35"/>
        <end position="212"/>
    </location>
</feature>
<proteinExistence type="inferred from homology"/>
<dbReference type="GO" id="GO:0016491">
    <property type="term" value="F:oxidoreductase activity"/>
    <property type="evidence" value="ECO:0007669"/>
    <property type="project" value="UniProtKB-KW"/>
</dbReference>
<dbReference type="Gene3D" id="3.30.43.10">
    <property type="entry name" value="Uridine Diphospho-n-acetylenolpyruvylglucosamine Reductase, domain 2"/>
    <property type="match status" value="1"/>
</dbReference>
<keyword evidence="3" id="KW-0274">FAD</keyword>
<evidence type="ECO:0000256" key="4">
    <source>
        <dbReference type="ARBA" id="ARBA00023002"/>
    </source>
</evidence>
<dbReference type="InterPro" id="IPR006093">
    <property type="entry name" value="Oxy_OxRdtase_FAD_BS"/>
</dbReference>
<dbReference type="Gene3D" id="3.30.465.10">
    <property type="match status" value="1"/>
</dbReference>
<keyword evidence="4" id="KW-0560">Oxidoreductase</keyword>
<dbReference type="InterPro" id="IPR036318">
    <property type="entry name" value="FAD-bd_PCMH-like_sf"/>
</dbReference>
<dbReference type="PANTHER" id="PTHR42973:SF7">
    <property type="entry name" value="FAD-BINDING PCMH-TYPE DOMAIN-CONTAINING PROTEIN"/>
    <property type="match status" value="1"/>
</dbReference>
<dbReference type="EMBL" id="AWTV01000010">
    <property type="protein sequence ID" value="KIH87043.1"/>
    <property type="molecule type" value="Genomic_DNA"/>
</dbReference>
<keyword evidence="7" id="KW-1185">Reference proteome</keyword>
<dbReference type="RefSeq" id="XP_040615053.1">
    <property type="nucleotide sequence ID" value="XM_040767055.1"/>
</dbReference>
<dbReference type="OrthoDB" id="415825at2759"/>
<dbReference type="InterPro" id="IPR016167">
    <property type="entry name" value="FAD-bd_PCMH_sub1"/>
</dbReference>
<dbReference type="InterPro" id="IPR006094">
    <property type="entry name" value="Oxid_FAD_bind_N"/>
</dbReference>
<keyword evidence="2" id="KW-0285">Flavoprotein</keyword>
<accession>A0A0C2F7K2</accession>
<gene>
    <name evidence="6" type="ORF">SPBR_08929</name>
</gene>
<dbReference type="HOGENOM" id="CLU_018354_0_2_1"/>
<comment type="caution">
    <text evidence="6">The sequence shown here is derived from an EMBL/GenBank/DDBJ whole genome shotgun (WGS) entry which is preliminary data.</text>
</comment>
<dbReference type="GO" id="GO:0071949">
    <property type="term" value="F:FAD binding"/>
    <property type="evidence" value="ECO:0007669"/>
    <property type="project" value="InterPro"/>
</dbReference>
<evidence type="ECO:0000256" key="2">
    <source>
        <dbReference type="ARBA" id="ARBA00022630"/>
    </source>
</evidence>
<name>A0A0C2F7K2_9PEZI</name>
<dbReference type="AlphaFoldDB" id="A0A0C2F7K2"/>
<dbReference type="SUPFAM" id="SSF56176">
    <property type="entry name" value="FAD-binding/transporter-associated domain-like"/>
    <property type="match status" value="1"/>
</dbReference>
<dbReference type="Gene3D" id="3.40.462.20">
    <property type="match status" value="1"/>
</dbReference>
<evidence type="ECO:0000256" key="3">
    <source>
        <dbReference type="ARBA" id="ARBA00022827"/>
    </source>
</evidence>
<dbReference type="InterPro" id="IPR016169">
    <property type="entry name" value="FAD-bd_PCMH_sub2"/>
</dbReference>
<dbReference type="PROSITE" id="PS00862">
    <property type="entry name" value="OX2_COVAL_FAD"/>
    <property type="match status" value="1"/>
</dbReference>
<evidence type="ECO:0000313" key="7">
    <source>
        <dbReference type="Proteomes" id="UP000031575"/>
    </source>
</evidence>
<sequence>MSSSQLPPLSLTCEVKFPSKDDNPQDHVVRWSGIHVSVPAVVVIPESESDVVAAIVYAKDNSLRVVVAGGGHAPFIPVTAKTLYLDLRRFKSIVLDEGASTVTIGGGVLTGELHTYLLERGFYATLPNSSAVGVVGAVLGVGNGPFNSLHGFMADNVESVRIVTLPKEGAAASHDISHSSTGADERSLFAAVCGAGHGLGVIVSMTLRAYKVADLRLDGGDQVWNRRGVFPAPVIRDAARAFVSLLPLTGPANATLLIARSPPNMPRPGSPIAMLVAAHFGPSAEAEASPAAKILLGEDFAAKAAVSVTEGVPLAKLNASTEPFNAVGGSKILSGTYLHSINEDVIVSLFERFVAFTNERPDLWNTYIAIPTWNTTKSLQLGASPERKDNFHVARDRNVLVLSAVWSKTGGADIESESSTYSAEIQEIAGRDESGPLIGFANNLAFPAKLADYYPADKVDELARVKTQWDPNGLFWSPSMGVE</sequence>
<reference evidence="6 7" key="1">
    <citation type="journal article" date="2014" name="BMC Genomics">
        <title>Comparative genomics of the major fungal agents of human and animal Sporotrichosis: Sporothrix schenckii and Sporothrix brasiliensis.</title>
        <authorList>
            <person name="Teixeira M.M."/>
            <person name="de Almeida L.G."/>
            <person name="Kubitschek-Barreira P."/>
            <person name="Alves F.L."/>
            <person name="Kioshima E.S."/>
            <person name="Abadio A.K."/>
            <person name="Fernandes L."/>
            <person name="Derengowski L.S."/>
            <person name="Ferreira K.S."/>
            <person name="Souza R.C."/>
            <person name="Ruiz J.C."/>
            <person name="de Andrade N.C."/>
            <person name="Paes H.C."/>
            <person name="Nicola A.M."/>
            <person name="Albuquerque P."/>
            <person name="Gerber A.L."/>
            <person name="Martins V.P."/>
            <person name="Peconick L.D."/>
            <person name="Neto A.V."/>
            <person name="Chaucanez C.B."/>
            <person name="Silva P.A."/>
            <person name="Cunha O.L."/>
            <person name="de Oliveira F.F."/>
            <person name="dos Santos T.C."/>
            <person name="Barros A.L."/>
            <person name="Soares M.A."/>
            <person name="de Oliveira L.M."/>
            <person name="Marini M.M."/>
            <person name="Villalobos-Duno H."/>
            <person name="Cunha M.M."/>
            <person name="de Hoog S."/>
            <person name="da Silveira J.F."/>
            <person name="Henrissat B."/>
            <person name="Nino-Vega G.A."/>
            <person name="Cisalpino P.S."/>
            <person name="Mora-Montes H.M."/>
            <person name="Almeida S.R."/>
            <person name="Stajich J.E."/>
            <person name="Lopes-Bezerra L.M."/>
            <person name="Vasconcelos A.T."/>
            <person name="Felipe M.S."/>
        </authorList>
    </citation>
    <scope>NUCLEOTIDE SEQUENCE [LARGE SCALE GENOMIC DNA]</scope>
    <source>
        <strain evidence="6 7">5110</strain>
    </source>
</reference>
<organism evidence="6 7">
    <name type="scientific">Sporothrix brasiliensis 5110</name>
    <dbReference type="NCBI Taxonomy" id="1398154"/>
    <lineage>
        <taxon>Eukaryota</taxon>
        <taxon>Fungi</taxon>
        <taxon>Dikarya</taxon>
        <taxon>Ascomycota</taxon>
        <taxon>Pezizomycotina</taxon>
        <taxon>Sordariomycetes</taxon>
        <taxon>Sordariomycetidae</taxon>
        <taxon>Ophiostomatales</taxon>
        <taxon>Ophiostomataceae</taxon>
        <taxon>Sporothrix</taxon>
    </lineage>
</organism>
<comment type="similarity">
    <text evidence="1">Belongs to the oxygen-dependent FAD-linked oxidoreductase family.</text>
</comment>
<dbReference type="InterPro" id="IPR016166">
    <property type="entry name" value="FAD-bd_PCMH"/>
</dbReference>
<dbReference type="GeneID" id="63681976"/>
<evidence type="ECO:0000259" key="5">
    <source>
        <dbReference type="PROSITE" id="PS51387"/>
    </source>
</evidence>
<evidence type="ECO:0000313" key="6">
    <source>
        <dbReference type="EMBL" id="KIH87043.1"/>
    </source>
</evidence>
<dbReference type="VEuPathDB" id="FungiDB:SPBR_08929"/>
<dbReference type="PROSITE" id="PS51387">
    <property type="entry name" value="FAD_PCMH"/>
    <property type="match status" value="1"/>
</dbReference>
<dbReference type="InterPro" id="IPR050416">
    <property type="entry name" value="FAD-linked_Oxidoreductase"/>
</dbReference>
<evidence type="ECO:0000256" key="1">
    <source>
        <dbReference type="ARBA" id="ARBA00005466"/>
    </source>
</evidence>
<protein>
    <recommendedName>
        <fullName evidence="5">FAD-binding PCMH-type domain-containing protein</fullName>
    </recommendedName>
</protein>
<dbReference type="Proteomes" id="UP000031575">
    <property type="component" value="Unassembled WGS sequence"/>
</dbReference>